<dbReference type="SUPFAM" id="SSF52540">
    <property type="entry name" value="P-loop containing nucleoside triphosphate hydrolases"/>
    <property type="match status" value="1"/>
</dbReference>
<keyword evidence="3" id="KW-0742">SOS response</keyword>
<dbReference type="InterPro" id="IPR026866">
    <property type="entry name" value="CR006_AAA"/>
</dbReference>
<evidence type="ECO:0000256" key="2">
    <source>
        <dbReference type="ARBA" id="ARBA00023204"/>
    </source>
</evidence>
<keyword evidence="7" id="KW-1185">Reference proteome</keyword>
<reference evidence="6 7" key="1">
    <citation type="submission" date="2019-03" db="EMBL/GenBank/DDBJ databases">
        <title>Genomic Encyclopedia of Archaeal and Bacterial Type Strains, Phase II (KMG-II): from individual species to whole genera.</title>
        <authorList>
            <person name="Goeker M."/>
        </authorList>
    </citation>
    <scope>NUCLEOTIDE SEQUENCE [LARGE SCALE GENOMIC DNA]</scope>
    <source>
        <strain evidence="6 7">DSM 24323</strain>
    </source>
</reference>
<gene>
    <name evidence="6" type="ORF">CLV29_0598</name>
</gene>
<dbReference type="AlphaFoldDB" id="A0A4R7J702"/>
<sequence>MLRRLELRDQWRSLNKGFWPDDLPLGTATIIYGHNGSGKSTLAELLLSLGSGQACTAVSWEQDDRRKVSVSMGGSGPSPIAVFTRTWVEANLSEFLAGENADAIVTLGQAAIDSKEKEKQLEREIQDLRDQADTAEDVRRRTQLKVDKLARDVQDRIVDELQRFDYNHYSKNRYSVVKVSEMLRSASSDFPDDGAHADALVLLGEGAPSMVPDVANPPTILEGLNELGPVLSRTPTRVAIAALEASLRAQEWVEQGLLLHEVRQTCLFCDGTLSTERREQLARHFDESWLQIRSQAQRLLARVVEQKRALNTWLESLPAHSTLSSDIQTAYKRAADEARREVDARVACVELVENALNAKIADPSVTPDEPECGVLDAAVSATVLSEAVKAHNEQARRHEELTAHRNAVVLDHIIGSQSQVFRDLETQAAEANEANVGAVEAVALAERAIERVRQEQFTTKEMADTLTRDLARVYGKEHLSIAVTDDGRSYSCRRGDGAGTNLSEGERTTLSLLYFLRNLEDQQTRGVDPTQRIVVIDDPSSSLDREALFATHQWLVSSLKHFGQYVILTHDFNLLRLFISSHSSKWSASAKAISDGDANEIRFPRVAFLEMFAAMVDSRRTTKVGQLPALLRNSTSEYAYLFSMVMKGVQDTEDHERLFLLPNAARRVLETFASYKAPHRPNFLQQLEVLVQVDPDEPYRDVYDFCNRFSHGEGSETVEVLDARAVHGHIRRCMEFLRAVDEEHFANMCKAVKIDPTVLA</sequence>
<name>A0A4R7J702_9ACTN</name>
<keyword evidence="4" id="KW-0175">Coiled coil</keyword>
<comment type="caution">
    <text evidence="6">The sequence shown here is derived from an EMBL/GenBank/DDBJ whole genome shotgun (WGS) entry which is preliminary data.</text>
</comment>
<accession>A0A4R7J702</accession>
<dbReference type="PANTHER" id="PTHR32182">
    <property type="entry name" value="DNA REPLICATION AND REPAIR PROTEIN RECF"/>
    <property type="match status" value="1"/>
</dbReference>
<keyword evidence="1" id="KW-0227">DNA damage</keyword>
<dbReference type="EMBL" id="SOAW01000001">
    <property type="protein sequence ID" value="TDT33005.1"/>
    <property type="molecule type" value="Genomic_DNA"/>
</dbReference>
<dbReference type="OrthoDB" id="4428168at2"/>
<evidence type="ECO:0000256" key="3">
    <source>
        <dbReference type="ARBA" id="ARBA00023236"/>
    </source>
</evidence>
<feature type="domain" description="Protein CR006 P-loop" evidence="5">
    <location>
        <begin position="25"/>
        <end position="722"/>
    </location>
</feature>
<dbReference type="GO" id="GO:0000731">
    <property type="term" value="P:DNA synthesis involved in DNA repair"/>
    <property type="evidence" value="ECO:0007669"/>
    <property type="project" value="TreeGrafter"/>
</dbReference>
<evidence type="ECO:0000259" key="5">
    <source>
        <dbReference type="Pfam" id="PF13166"/>
    </source>
</evidence>
<dbReference type="GO" id="GO:0009432">
    <property type="term" value="P:SOS response"/>
    <property type="evidence" value="ECO:0007669"/>
    <property type="project" value="UniProtKB-KW"/>
</dbReference>
<dbReference type="PANTHER" id="PTHR32182:SF0">
    <property type="entry name" value="DNA REPLICATION AND REPAIR PROTEIN RECF"/>
    <property type="match status" value="1"/>
</dbReference>
<organism evidence="6 7">
    <name type="scientific">Naumannella halotolerans</name>
    <dbReference type="NCBI Taxonomy" id="993414"/>
    <lineage>
        <taxon>Bacteria</taxon>
        <taxon>Bacillati</taxon>
        <taxon>Actinomycetota</taxon>
        <taxon>Actinomycetes</taxon>
        <taxon>Propionibacteriales</taxon>
        <taxon>Propionibacteriaceae</taxon>
        <taxon>Naumannella</taxon>
    </lineage>
</organism>
<dbReference type="GO" id="GO:0006302">
    <property type="term" value="P:double-strand break repair"/>
    <property type="evidence" value="ECO:0007669"/>
    <property type="project" value="TreeGrafter"/>
</dbReference>
<dbReference type="Gene3D" id="3.40.50.300">
    <property type="entry name" value="P-loop containing nucleotide triphosphate hydrolases"/>
    <property type="match status" value="2"/>
</dbReference>
<dbReference type="Proteomes" id="UP000295371">
    <property type="component" value="Unassembled WGS sequence"/>
</dbReference>
<evidence type="ECO:0000256" key="1">
    <source>
        <dbReference type="ARBA" id="ARBA00022763"/>
    </source>
</evidence>
<feature type="coiled-coil region" evidence="4">
    <location>
        <begin position="111"/>
        <end position="145"/>
    </location>
</feature>
<evidence type="ECO:0000313" key="7">
    <source>
        <dbReference type="Proteomes" id="UP000295371"/>
    </source>
</evidence>
<dbReference type="InterPro" id="IPR027417">
    <property type="entry name" value="P-loop_NTPase"/>
</dbReference>
<dbReference type="Pfam" id="PF13166">
    <property type="entry name" value="AAA_13"/>
    <property type="match status" value="1"/>
</dbReference>
<evidence type="ECO:0000313" key="6">
    <source>
        <dbReference type="EMBL" id="TDT33005.1"/>
    </source>
</evidence>
<proteinExistence type="predicted"/>
<protein>
    <submittedName>
        <fullName evidence="6">Wobble nucleotide-excising tRNase</fullName>
    </submittedName>
</protein>
<evidence type="ECO:0000256" key="4">
    <source>
        <dbReference type="SAM" id="Coils"/>
    </source>
</evidence>
<keyword evidence="2" id="KW-0234">DNA repair</keyword>